<dbReference type="InterPro" id="IPR008979">
    <property type="entry name" value="Galactose-bd-like_sf"/>
</dbReference>
<dbReference type="SUPFAM" id="SSF49303">
    <property type="entry name" value="beta-Galactosidase/glucuronidase domain"/>
    <property type="match status" value="1"/>
</dbReference>
<protein>
    <submittedName>
        <fullName evidence="7">Beta-galactosidase</fullName>
    </submittedName>
</protein>
<dbReference type="GO" id="GO:0004553">
    <property type="term" value="F:hydrolase activity, hydrolyzing O-glycosyl compounds"/>
    <property type="evidence" value="ECO:0007669"/>
    <property type="project" value="InterPro"/>
</dbReference>
<dbReference type="Pfam" id="PF02837">
    <property type="entry name" value="Glyco_hydro_2_N"/>
    <property type="match status" value="1"/>
</dbReference>
<name>A0A362XE48_9FLAO</name>
<dbReference type="PRINTS" id="PR00132">
    <property type="entry name" value="GLHYDRLASE2"/>
</dbReference>
<evidence type="ECO:0000259" key="5">
    <source>
        <dbReference type="Pfam" id="PF02836"/>
    </source>
</evidence>
<keyword evidence="2" id="KW-0378">Hydrolase</keyword>
<evidence type="ECO:0000256" key="1">
    <source>
        <dbReference type="ARBA" id="ARBA00007401"/>
    </source>
</evidence>
<dbReference type="InterPro" id="IPR017853">
    <property type="entry name" value="GH"/>
</dbReference>
<proteinExistence type="inferred from homology"/>
<dbReference type="SUPFAM" id="SSF49785">
    <property type="entry name" value="Galactose-binding domain-like"/>
    <property type="match status" value="1"/>
</dbReference>
<dbReference type="Pfam" id="PF00703">
    <property type="entry name" value="Glyco_hydro_2"/>
    <property type="match status" value="1"/>
</dbReference>
<dbReference type="PANTHER" id="PTHR42732:SF1">
    <property type="entry name" value="BETA-MANNOSIDASE"/>
    <property type="match status" value="1"/>
</dbReference>
<evidence type="ECO:0000256" key="2">
    <source>
        <dbReference type="ARBA" id="ARBA00022801"/>
    </source>
</evidence>
<accession>A0A362XE48</accession>
<feature type="domain" description="Glycoside hydrolase family 2 catalytic" evidence="5">
    <location>
        <begin position="307"/>
        <end position="601"/>
    </location>
</feature>
<feature type="domain" description="Glycosyl hydrolases family 2 sugar binding" evidence="6">
    <location>
        <begin position="49"/>
        <end position="179"/>
    </location>
</feature>
<dbReference type="InterPro" id="IPR006101">
    <property type="entry name" value="Glyco_hydro_2"/>
</dbReference>
<evidence type="ECO:0000313" key="7">
    <source>
        <dbReference type="EMBL" id="PQV51520.1"/>
    </source>
</evidence>
<dbReference type="InterPro" id="IPR006103">
    <property type="entry name" value="Glyco_hydro_2_cat"/>
</dbReference>
<sequence>MKSINMCDLYKQSKICIFFIFLLTISVSVLHAQKIDLNKNWEFVKGYEHNMQKKPNWQTVTLPHTWNALDVKEVYVGYYRGLGIYKKMLDVSSYDSKKHFFLKFDASATVTDVFVNEKHVYHHKGGYTGFTVDITDFLDFSKENELKISVNNAYDSEVMPLVGDFNIYGGLHRPVSLLIKNPIHFDLSNYGSSGVFISQEKVDAKEADLKIHGSIANKSDISKNLTIESTIWDTTGKKIVSETTSLLGEANKKTVWSQNIRVKNPHLWNGVKNPYRYQFKTFIKEGNKVLDSMVQPIGLRSYKIDVDKGFFLNGAYYDLKGVCYHEAKKDKGSALTKEDYKEDFDIMMDMGVTAIRTAHYPHSPIFYNMCDSLGVVVYTEIPQVGPGGYEGPGFINSKGFKENGKQQLKEMIRQNYNRPSIFFWGLFNELKIRGDDPHDYVKELNMLAKQEDPYRLTIVASNQDNHNNDITDVIGFNKYYGWYGAKYGSTTNQIGEWADTWHKEFPNRAMAISEYGAGASIHHQSDSLVAPAPAGKWHPEQWQTKYHEDYWMQLKERPFIWGKFAWLMFDVAAAHRSEGDTNGLNDKGLVTEDRKTKKDAYYFYKANWNDSPMLYIAERRFKNRIESKTKIKVYTTLDKVKFYLNGKVVGTGKPESGIVISPEVILKKGENTIVVKGQNKSKKFEDQVIWNYN</sequence>
<dbReference type="Proteomes" id="UP000251545">
    <property type="component" value="Unassembled WGS sequence"/>
</dbReference>
<evidence type="ECO:0000259" key="6">
    <source>
        <dbReference type="Pfam" id="PF02837"/>
    </source>
</evidence>
<dbReference type="Gene3D" id="3.20.20.80">
    <property type="entry name" value="Glycosidases"/>
    <property type="match status" value="1"/>
</dbReference>
<gene>
    <name evidence="7" type="ORF">CLV33_101444</name>
</gene>
<dbReference type="Gene3D" id="2.60.40.10">
    <property type="entry name" value="Immunoglobulins"/>
    <property type="match status" value="2"/>
</dbReference>
<dbReference type="PANTHER" id="PTHR42732">
    <property type="entry name" value="BETA-GALACTOSIDASE"/>
    <property type="match status" value="1"/>
</dbReference>
<organism evidence="7 8">
    <name type="scientific">Jejuia pallidilutea</name>
    <dbReference type="NCBI Taxonomy" id="504487"/>
    <lineage>
        <taxon>Bacteria</taxon>
        <taxon>Pseudomonadati</taxon>
        <taxon>Bacteroidota</taxon>
        <taxon>Flavobacteriia</taxon>
        <taxon>Flavobacteriales</taxon>
        <taxon>Flavobacteriaceae</taxon>
        <taxon>Jejuia</taxon>
    </lineage>
</organism>
<comment type="similarity">
    <text evidence="1">Belongs to the glycosyl hydrolase 2 family.</text>
</comment>
<dbReference type="InterPro" id="IPR036156">
    <property type="entry name" value="Beta-gal/glucu_dom_sf"/>
</dbReference>
<evidence type="ECO:0000259" key="4">
    <source>
        <dbReference type="Pfam" id="PF00703"/>
    </source>
</evidence>
<dbReference type="Gene3D" id="2.60.120.260">
    <property type="entry name" value="Galactose-binding domain-like"/>
    <property type="match status" value="1"/>
</dbReference>
<dbReference type="AlphaFoldDB" id="A0A362XE48"/>
<comment type="caution">
    <text evidence="7">The sequence shown here is derived from an EMBL/GenBank/DDBJ whole genome shotgun (WGS) entry which is preliminary data.</text>
</comment>
<dbReference type="InterPro" id="IPR013783">
    <property type="entry name" value="Ig-like_fold"/>
</dbReference>
<dbReference type="GO" id="GO:0005975">
    <property type="term" value="P:carbohydrate metabolic process"/>
    <property type="evidence" value="ECO:0007669"/>
    <property type="project" value="InterPro"/>
</dbReference>
<dbReference type="Pfam" id="PF02836">
    <property type="entry name" value="Glyco_hydro_2_C"/>
    <property type="match status" value="1"/>
</dbReference>
<keyword evidence="3" id="KW-0326">Glycosidase</keyword>
<evidence type="ECO:0000256" key="3">
    <source>
        <dbReference type="ARBA" id="ARBA00023295"/>
    </source>
</evidence>
<feature type="domain" description="Glycoside hydrolase family 2 immunoglobulin-like beta-sandwich" evidence="4">
    <location>
        <begin position="195"/>
        <end position="300"/>
    </location>
</feature>
<reference evidence="7 8" key="1">
    <citation type="submission" date="2018-02" db="EMBL/GenBank/DDBJ databases">
        <title>Genomic Encyclopedia of Archaeal and Bacterial Type Strains, Phase II (KMG-II): from individual species to whole genera.</title>
        <authorList>
            <person name="Goeker M."/>
        </authorList>
    </citation>
    <scope>NUCLEOTIDE SEQUENCE [LARGE SCALE GENOMIC DNA]</scope>
    <source>
        <strain evidence="7 8">DSM 21165</strain>
    </source>
</reference>
<dbReference type="InterPro" id="IPR051913">
    <property type="entry name" value="GH2_Domain-Containing"/>
</dbReference>
<dbReference type="SUPFAM" id="SSF51445">
    <property type="entry name" value="(Trans)glycosidases"/>
    <property type="match status" value="1"/>
</dbReference>
<dbReference type="EMBL" id="PVEO01000001">
    <property type="protein sequence ID" value="PQV51520.1"/>
    <property type="molecule type" value="Genomic_DNA"/>
</dbReference>
<dbReference type="InterPro" id="IPR006102">
    <property type="entry name" value="Ig-like_GH2"/>
</dbReference>
<evidence type="ECO:0000313" key="8">
    <source>
        <dbReference type="Proteomes" id="UP000251545"/>
    </source>
</evidence>
<dbReference type="InterPro" id="IPR006104">
    <property type="entry name" value="Glyco_hydro_2_N"/>
</dbReference>